<protein>
    <submittedName>
        <fullName evidence="2">Uncharacterized protein</fullName>
    </submittedName>
</protein>
<gene>
    <name evidence="2" type="ORF">CCUS01_02057</name>
</gene>
<feature type="compositionally biased region" description="Low complexity" evidence="1">
    <location>
        <begin position="158"/>
        <end position="180"/>
    </location>
</feature>
<dbReference type="EMBL" id="MPDP01000304">
    <property type="protein sequence ID" value="KAK1450601.1"/>
    <property type="molecule type" value="Genomic_DNA"/>
</dbReference>
<organism evidence="2 3">
    <name type="scientific">Colletotrichum cuscutae</name>
    <dbReference type="NCBI Taxonomy" id="1209917"/>
    <lineage>
        <taxon>Eukaryota</taxon>
        <taxon>Fungi</taxon>
        <taxon>Dikarya</taxon>
        <taxon>Ascomycota</taxon>
        <taxon>Pezizomycotina</taxon>
        <taxon>Sordariomycetes</taxon>
        <taxon>Hypocreomycetidae</taxon>
        <taxon>Glomerellales</taxon>
        <taxon>Glomerellaceae</taxon>
        <taxon>Colletotrichum</taxon>
        <taxon>Colletotrichum acutatum species complex</taxon>
    </lineage>
</organism>
<feature type="region of interest" description="Disordered" evidence="1">
    <location>
        <begin position="149"/>
        <end position="181"/>
    </location>
</feature>
<keyword evidence="3" id="KW-1185">Reference proteome</keyword>
<dbReference type="AlphaFoldDB" id="A0AAI9U2S2"/>
<comment type="caution">
    <text evidence="2">The sequence shown here is derived from an EMBL/GenBank/DDBJ whole genome shotgun (WGS) entry which is preliminary data.</text>
</comment>
<evidence type="ECO:0000313" key="2">
    <source>
        <dbReference type="EMBL" id="KAK1450601.1"/>
    </source>
</evidence>
<evidence type="ECO:0000313" key="3">
    <source>
        <dbReference type="Proteomes" id="UP001239213"/>
    </source>
</evidence>
<proteinExistence type="predicted"/>
<name>A0AAI9U2S2_9PEZI</name>
<dbReference type="Proteomes" id="UP001239213">
    <property type="component" value="Unassembled WGS sequence"/>
</dbReference>
<sequence length="637" mass="70377">MLIRYCLRLWAIRSTNGPADNLSPPSGIDSCKPSQGNLEVTLLFLYLLFGRQREPYIRRGSSSWAELLVQLPTITSPGFQITLFRLTKTGPEQASDVCLQSRIFTAEEPRRGLRPEHRSSLTLPTLSTTAEDCHANACLANRLDDGGAGDHGRLLKQHSSPHPSFAASPSGPCSAGASQANHDLGESKTGLIPACLETHDFLQPIKYEYNLHAAPFQSSRLGRHFFCSTTSSSMASPMAHAARTTPSLPWWGQQLNPLSAARKKKISPSPPSSALSMYTTHGPWHNYCYLLIYLNHSTLTAGNLSVTILLIGRDVPVSQSIRIESLSIVTITLRIQGIMIMAYSRMTRRSTDAMQVTGPSLPLLTHIVVDFRPTLVAIPSRWRGTAKHSTVSKRTGNEAEARRPYRKHNVRLRNALPHPEKAVSLHLQQPDYLTVTLGRGCSESLTGNGAVVHHSRLTQPWPCINLIRMHNNEAHVRQQTTAVQRMGDRSIPRWEAPEIERTIGNAVDARQITNDMREIIRGREYLSGDNHSNSESPAGTETLRQASRTNYECHDRLSARYPIEPPRRSHFRLISGQRGGLTLIGPANGSAPADDLLAARNEVDVGKLLPRYSVKECVEYSLGGYIHIEADAGGLRP</sequence>
<accession>A0AAI9U2S2</accession>
<evidence type="ECO:0000256" key="1">
    <source>
        <dbReference type="SAM" id="MobiDB-lite"/>
    </source>
</evidence>
<reference evidence="2" key="1">
    <citation type="submission" date="2016-11" db="EMBL/GenBank/DDBJ databases">
        <title>The genome sequence of Colletotrichum cuscutae.</title>
        <authorList>
            <person name="Baroncelli R."/>
        </authorList>
    </citation>
    <scope>NUCLEOTIDE SEQUENCE</scope>
    <source>
        <strain evidence="2">IMI 304802</strain>
    </source>
</reference>